<gene>
    <name evidence="2" type="ORF">Alexandra_294</name>
</gene>
<evidence type="ECO:0000256" key="1">
    <source>
        <dbReference type="SAM" id="MobiDB-lite"/>
    </source>
</evidence>
<evidence type="ECO:0000313" key="3">
    <source>
        <dbReference type="Proteomes" id="UP000251795"/>
    </source>
</evidence>
<proteinExistence type="predicted"/>
<dbReference type="Proteomes" id="UP000251795">
    <property type="component" value="Segment"/>
</dbReference>
<name>A0A2Z4QE50_9CAUD</name>
<dbReference type="EMBL" id="MH248138">
    <property type="protein sequence ID" value="AWY08550.1"/>
    <property type="molecule type" value="Genomic_DNA"/>
</dbReference>
<keyword evidence="3" id="KW-1185">Reference proteome</keyword>
<feature type="region of interest" description="Disordered" evidence="1">
    <location>
        <begin position="100"/>
        <end position="120"/>
    </location>
</feature>
<reference evidence="2 3" key="1">
    <citation type="submission" date="2018-04" db="EMBL/GenBank/DDBJ databases">
        <authorList>
            <person name="Go L.Y."/>
            <person name="Mitchell J.A."/>
        </authorList>
    </citation>
    <scope>NUCLEOTIDE SEQUENCE [LARGE SCALE GENOMIC DNA]</scope>
</reference>
<protein>
    <submittedName>
        <fullName evidence="2">Uncharacterized protein</fullName>
    </submittedName>
</protein>
<accession>A0A2Z4QE50</accession>
<evidence type="ECO:0000313" key="2">
    <source>
        <dbReference type="EMBL" id="AWY08550.1"/>
    </source>
</evidence>
<sequence length="120" mass="13265">MIRQIPKQHIDKQPEPNIESYAAVCNLENYTAVVRGKWKLVRGTDASGNFTVVLVGPHAVTSNLVGIQILMAAGFSDVDAMFALGVNHIEYKGWLKQQRNRNKTAKAQPRMGNTCALDDL</sequence>
<organism evidence="2 3">
    <name type="scientific">Erwinia phage vB_EamM_Alexandra</name>
    <dbReference type="NCBI Taxonomy" id="2201424"/>
    <lineage>
        <taxon>Viruses</taxon>
        <taxon>Duplodnaviria</taxon>
        <taxon>Heunggongvirae</taxon>
        <taxon>Uroviricota</taxon>
        <taxon>Caudoviricetes</taxon>
        <taxon>Alexandravirus</taxon>
        <taxon>Alexandravirus alexandra</taxon>
    </lineage>
</organism>